<evidence type="ECO:0000256" key="3">
    <source>
        <dbReference type="ARBA" id="ARBA00022914"/>
    </source>
</evidence>
<dbReference type="SUPFAM" id="SSF55008">
    <property type="entry name" value="HMA, heavy metal-associated domain"/>
    <property type="match status" value="1"/>
</dbReference>
<dbReference type="InterPro" id="IPR036163">
    <property type="entry name" value="HMA_dom_sf"/>
</dbReference>
<keyword evidence="4" id="KW-0574">Periplasm</keyword>
<reference evidence="8" key="1">
    <citation type="journal article" date="2019" name="Int. J. Syst. Evol. Microbiol.">
        <title>The Global Catalogue of Microorganisms (GCM) 10K type strain sequencing project: providing services to taxonomists for standard genome sequencing and annotation.</title>
        <authorList>
            <consortium name="The Broad Institute Genomics Platform"/>
            <consortium name="The Broad Institute Genome Sequencing Center for Infectious Disease"/>
            <person name="Wu L."/>
            <person name="Ma J."/>
        </authorList>
    </citation>
    <scope>NUCLEOTIDE SEQUENCE [LARGE SCALE GENOMIC DNA]</scope>
    <source>
        <strain evidence="8">CGMCC 4.7277</strain>
    </source>
</reference>
<evidence type="ECO:0000256" key="1">
    <source>
        <dbReference type="ARBA" id="ARBA00004196"/>
    </source>
</evidence>
<protein>
    <recommendedName>
        <fullName evidence="4">Periplasmic mercury ion-binding protein</fullName>
    </recommendedName>
</protein>
<comment type="function">
    <text evidence="4">Involved in mercury resistance. Acts as a mercury scavenger that specifically binds to a mercuric ion in the periplasm and probably passes it to the cytoplasmic mercuric reductase MerA via the mercuric transport protein MerT.</text>
</comment>
<gene>
    <name evidence="4 7" type="primary">merP</name>
    <name evidence="7" type="ORF">ACFPP7_03230</name>
</gene>
<dbReference type="CDD" id="cd00371">
    <property type="entry name" value="HMA"/>
    <property type="match status" value="1"/>
</dbReference>
<dbReference type="InterPro" id="IPR001802">
    <property type="entry name" value="MerP/CopZ"/>
</dbReference>
<keyword evidence="8" id="KW-1185">Reference proteome</keyword>
<evidence type="ECO:0000256" key="2">
    <source>
        <dbReference type="ARBA" id="ARBA00022466"/>
    </source>
</evidence>
<evidence type="ECO:0000256" key="4">
    <source>
        <dbReference type="RuleBase" id="RU361212"/>
    </source>
</evidence>
<dbReference type="NCBIfam" id="TIGR02052">
    <property type="entry name" value="MerP"/>
    <property type="match status" value="1"/>
</dbReference>
<dbReference type="Gene3D" id="3.30.70.100">
    <property type="match status" value="1"/>
</dbReference>
<keyword evidence="2 4" id="KW-0475">Mercuric resistance</keyword>
<name>A0ABW0Q4X9_9BURK</name>
<dbReference type="EMBL" id="JBHSMX010000008">
    <property type="protein sequence ID" value="MFC5519929.1"/>
    <property type="molecule type" value="Genomic_DNA"/>
</dbReference>
<evidence type="ECO:0000313" key="8">
    <source>
        <dbReference type="Proteomes" id="UP001596084"/>
    </source>
</evidence>
<feature type="chain" id="PRO_5045260028" description="Periplasmic mercury ion-binding protein" evidence="5">
    <location>
        <begin position="20"/>
        <end position="94"/>
    </location>
</feature>
<sequence length="94" mass="10006">MKRLLAMTAVAVLMGPVWAATRTVTLAVPGMDCPVCPITVKKALTRVPGVSQAEVNFDKRQARVTFDDARTSVDALTQATRNAGYPSTLIGTSK</sequence>
<evidence type="ECO:0000259" key="6">
    <source>
        <dbReference type="PROSITE" id="PS50846"/>
    </source>
</evidence>
<feature type="signal peptide" evidence="5">
    <location>
        <begin position="1"/>
        <end position="19"/>
    </location>
</feature>
<comment type="subcellular location">
    <subcellularLocation>
        <location evidence="1">Cell envelope</location>
    </subcellularLocation>
    <subcellularLocation>
        <location evidence="4">Periplasm</location>
    </subcellularLocation>
</comment>
<dbReference type="InterPro" id="IPR006121">
    <property type="entry name" value="HMA_dom"/>
</dbReference>
<keyword evidence="5" id="KW-0732">Signal</keyword>
<accession>A0ABW0Q4X9</accession>
<keyword evidence="4" id="KW-0479">Metal-binding</keyword>
<dbReference type="RefSeq" id="WP_068833756.1">
    <property type="nucleotide sequence ID" value="NZ_JBHSMX010000008.1"/>
</dbReference>
<dbReference type="Pfam" id="PF00403">
    <property type="entry name" value="HMA"/>
    <property type="match status" value="1"/>
</dbReference>
<comment type="caution">
    <text evidence="7">The sequence shown here is derived from an EMBL/GenBank/DDBJ whole genome shotgun (WGS) entry which is preliminary data.</text>
</comment>
<keyword evidence="3 4" id="KW-0476">Mercury</keyword>
<dbReference type="PROSITE" id="PS50846">
    <property type="entry name" value="HMA_2"/>
    <property type="match status" value="1"/>
</dbReference>
<dbReference type="Proteomes" id="UP001596084">
    <property type="component" value="Unassembled WGS sequence"/>
</dbReference>
<feature type="domain" description="HMA" evidence="6">
    <location>
        <begin position="22"/>
        <end position="88"/>
    </location>
</feature>
<dbReference type="InterPro" id="IPR011795">
    <property type="entry name" value="MerP"/>
</dbReference>
<evidence type="ECO:0000313" key="7">
    <source>
        <dbReference type="EMBL" id="MFC5519929.1"/>
    </source>
</evidence>
<organism evidence="7 8">
    <name type="scientific">Polaromonas jejuensis</name>
    <dbReference type="NCBI Taxonomy" id="457502"/>
    <lineage>
        <taxon>Bacteria</taxon>
        <taxon>Pseudomonadati</taxon>
        <taxon>Pseudomonadota</taxon>
        <taxon>Betaproteobacteria</taxon>
        <taxon>Burkholderiales</taxon>
        <taxon>Comamonadaceae</taxon>
        <taxon>Polaromonas</taxon>
    </lineage>
</organism>
<dbReference type="PRINTS" id="PR00946">
    <property type="entry name" value="HGSCAVENGER"/>
</dbReference>
<evidence type="ECO:0000256" key="5">
    <source>
        <dbReference type="SAM" id="SignalP"/>
    </source>
</evidence>
<proteinExistence type="predicted"/>